<evidence type="ECO:0000259" key="3">
    <source>
        <dbReference type="PROSITE" id="PS51387"/>
    </source>
</evidence>
<proteinExistence type="predicted"/>
<dbReference type="GO" id="GO:0004458">
    <property type="term" value="F:D-lactate dehydrogenase (cytochrome) activity"/>
    <property type="evidence" value="ECO:0007669"/>
    <property type="project" value="TreeGrafter"/>
</dbReference>
<keyword evidence="1" id="KW-0285">Flavoprotein</keyword>
<gene>
    <name evidence="4" type="ORF">CNQ84_14700</name>
</gene>
<dbReference type="GO" id="GO:1903457">
    <property type="term" value="P:lactate catabolic process"/>
    <property type="evidence" value="ECO:0007669"/>
    <property type="project" value="TreeGrafter"/>
</dbReference>
<reference evidence="4 5" key="1">
    <citation type="submission" date="2017-09" db="EMBL/GenBank/DDBJ databases">
        <title>Pseudomonas abyssi sp. nov. isolated from Abyssopelagic Water.</title>
        <authorList>
            <person name="Wei Y."/>
        </authorList>
    </citation>
    <scope>NUCLEOTIDE SEQUENCE [LARGE SCALE GENOMIC DNA]</scope>
    <source>
        <strain evidence="4 5">MT5</strain>
    </source>
</reference>
<dbReference type="SUPFAM" id="SSF56176">
    <property type="entry name" value="FAD-binding/transporter-associated domain-like"/>
    <property type="match status" value="1"/>
</dbReference>
<protein>
    <submittedName>
        <fullName evidence="4">FAD-binding protein</fullName>
    </submittedName>
</protein>
<comment type="caution">
    <text evidence="4">The sequence shown here is derived from an EMBL/GenBank/DDBJ whole genome shotgun (WGS) entry which is preliminary data.</text>
</comment>
<organism evidence="4 5">
    <name type="scientific">Pseudomonas abyssi</name>
    <dbReference type="NCBI Taxonomy" id="170540"/>
    <lineage>
        <taxon>Bacteria</taxon>
        <taxon>Pseudomonadati</taxon>
        <taxon>Pseudomonadota</taxon>
        <taxon>Gammaproteobacteria</taxon>
        <taxon>Pseudomonadales</taxon>
        <taxon>Pseudomonadaceae</taxon>
        <taxon>Pseudomonas</taxon>
    </lineage>
</organism>
<dbReference type="GO" id="GO:0071949">
    <property type="term" value="F:FAD binding"/>
    <property type="evidence" value="ECO:0007669"/>
    <property type="project" value="InterPro"/>
</dbReference>
<dbReference type="PANTHER" id="PTHR11748:SF119">
    <property type="entry name" value="D-2-HYDROXYGLUTARATE DEHYDROGENASE"/>
    <property type="match status" value="1"/>
</dbReference>
<dbReference type="AlphaFoldDB" id="A0A2A3MF82"/>
<dbReference type="GO" id="GO:0008720">
    <property type="term" value="F:D-lactate dehydrogenase (NAD+) activity"/>
    <property type="evidence" value="ECO:0007669"/>
    <property type="project" value="TreeGrafter"/>
</dbReference>
<evidence type="ECO:0000256" key="2">
    <source>
        <dbReference type="ARBA" id="ARBA00022827"/>
    </source>
</evidence>
<accession>A0A2A3MF82</accession>
<name>A0A2A3MF82_9PSED</name>
<dbReference type="RefSeq" id="WP_096005594.1">
    <property type="nucleotide sequence ID" value="NZ_NTMR01000019.1"/>
</dbReference>
<dbReference type="InterPro" id="IPR016169">
    <property type="entry name" value="FAD-bd_PCMH_sub2"/>
</dbReference>
<dbReference type="InterPro" id="IPR006094">
    <property type="entry name" value="Oxid_FAD_bind_N"/>
</dbReference>
<evidence type="ECO:0000313" key="4">
    <source>
        <dbReference type="EMBL" id="PBK03510.1"/>
    </source>
</evidence>
<dbReference type="Proteomes" id="UP000242313">
    <property type="component" value="Unassembled WGS sequence"/>
</dbReference>
<dbReference type="InterPro" id="IPR016164">
    <property type="entry name" value="FAD-linked_Oxase-like_C"/>
</dbReference>
<dbReference type="Pfam" id="PF01565">
    <property type="entry name" value="FAD_binding_4"/>
    <property type="match status" value="1"/>
</dbReference>
<dbReference type="InterPro" id="IPR016166">
    <property type="entry name" value="FAD-bd_PCMH"/>
</dbReference>
<dbReference type="SUPFAM" id="SSF55103">
    <property type="entry name" value="FAD-linked oxidases, C-terminal domain"/>
    <property type="match status" value="1"/>
</dbReference>
<dbReference type="PROSITE" id="PS51387">
    <property type="entry name" value="FAD_PCMH"/>
    <property type="match status" value="1"/>
</dbReference>
<feature type="domain" description="FAD-binding PCMH-type" evidence="3">
    <location>
        <begin position="45"/>
        <end position="217"/>
    </location>
</feature>
<keyword evidence="2" id="KW-0274">FAD</keyword>
<dbReference type="PANTHER" id="PTHR11748">
    <property type="entry name" value="D-LACTATE DEHYDROGENASE"/>
    <property type="match status" value="1"/>
</dbReference>
<evidence type="ECO:0000256" key="1">
    <source>
        <dbReference type="ARBA" id="ARBA00022630"/>
    </source>
</evidence>
<sequence length="449" mass="49401">MTSTDTLGSLQQRLPELDWITSKVHIKRLSRDFYWFSPMLVPQLADKLADLVVKPRNEAELSALVGCCVELGVPMTVRGGGTGNYGQAVPLAGGVVIDMTACTDLQWLCDGLVRVQAGMKIGELETRVREQRWELRCMPSTYRAASIGGLFAGGFGGIGSINYGPISTSGTVQAIRVLTIEQTPRVLELRGEELLTYHHTYGTNGILLDLELALAPARDWDEYLLDFATIETAYGFCRTLLDAAGIEKRELSLYDSKAASYFRDIPFEQPDGHYLVMALVAPHNRQPLAQLLAEYGGEQLWMQTFAEAQASGLTLMEHCWNHSTLQALKHDKSVTNLQTNYAAERVLEQLADLKALVGDEVLTHLEFIRLGNGQPLITGLPLVRYSSDERLHEVMALHESLGIKINNSHTFMLEDGKHGGSLSPAILASKAANDPHSLLNPGKMRSLSV</sequence>
<dbReference type="InterPro" id="IPR036318">
    <property type="entry name" value="FAD-bd_PCMH-like_sf"/>
</dbReference>
<dbReference type="EMBL" id="NTMR01000019">
    <property type="protein sequence ID" value="PBK03510.1"/>
    <property type="molecule type" value="Genomic_DNA"/>
</dbReference>
<dbReference type="Gene3D" id="3.30.465.10">
    <property type="match status" value="1"/>
</dbReference>
<evidence type="ECO:0000313" key="5">
    <source>
        <dbReference type="Proteomes" id="UP000242313"/>
    </source>
</evidence>
<keyword evidence="5" id="KW-1185">Reference proteome</keyword>